<protein>
    <submittedName>
        <fullName evidence="2">MBL fold metallo-hydrolase</fullName>
    </submittedName>
</protein>
<dbReference type="Gene3D" id="3.60.15.10">
    <property type="entry name" value="Ribonuclease Z/Hydroxyacylglutathione hydrolase-like"/>
    <property type="match status" value="1"/>
</dbReference>
<organism evidence="2 3">
    <name type="scientific">Kitasatospora phosalacinea</name>
    <dbReference type="NCBI Taxonomy" id="2065"/>
    <lineage>
        <taxon>Bacteria</taxon>
        <taxon>Bacillati</taxon>
        <taxon>Actinomycetota</taxon>
        <taxon>Actinomycetes</taxon>
        <taxon>Kitasatosporales</taxon>
        <taxon>Streptomycetaceae</taxon>
        <taxon>Kitasatospora</taxon>
    </lineage>
</organism>
<evidence type="ECO:0000259" key="1">
    <source>
        <dbReference type="SMART" id="SM00849"/>
    </source>
</evidence>
<feature type="domain" description="Metallo-beta-lactamase" evidence="1">
    <location>
        <begin position="7"/>
        <end position="182"/>
    </location>
</feature>
<accession>A0A9W6Q759</accession>
<evidence type="ECO:0000313" key="2">
    <source>
        <dbReference type="EMBL" id="GLW69804.1"/>
    </source>
</evidence>
<dbReference type="InterPro" id="IPR001279">
    <property type="entry name" value="Metallo-B-lactamas"/>
</dbReference>
<name>A0A9W6Q759_9ACTN</name>
<dbReference type="SUPFAM" id="SSF56281">
    <property type="entry name" value="Metallo-hydrolase/oxidoreductase"/>
    <property type="match status" value="1"/>
</dbReference>
<reference evidence="2" key="1">
    <citation type="submission" date="2023-02" db="EMBL/GenBank/DDBJ databases">
        <title>Kitasatospora phosalacinea NBRC 14627.</title>
        <authorList>
            <person name="Ichikawa N."/>
            <person name="Sato H."/>
            <person name="Tonouchi N."/>
        </authorList>
    </citation>
    <scope>NUCLEOTIDE SEQUENCE</scope>
    <source>
        <strain evidence="2">NBRC 14627</strain>
    </source>
</reference>
<dbReference type="RefSeq" id="WP_285735668.1">
    <property type="nucleotide sequence ID" value="NZ_BSSA01000005.1"/>
</dbReference>
<dbReference type="Proteomes" id="UP001165041">
    <property type="component" value="Unassembled WGS sequence"/>
</dbReference>
<dbReference type="Pfam" id="PF13483">
    <property type="entry name" value="Lactamase_B_3"/>
    <property type="match status" value="1"/>
</dbReference>
<gene>
    <name evidence="2" type="ORF">Kpho02_21030</name>
</gene>
<comment type="caution">
    <text evidence="2">The sequence shown here is derived from an EMBL/GenBank/DDBJ whole genome shotgun (WGS) entry which is preliminary data.</text>
</comment>
<dbReference type="PANTHER" id="PTHR43546">
    <property type="entry name" value="UPF0173 METAL-DEPENDENT HYDROLASE MJ1163-RELATED"/>
    <property type="match status" value="1"/>
</dbReference>
<dbReference type="InterPro" id="IPR036866">
    <property type="entry name" value="RibonucZ/Hydroxyglut_hydro"/>
</dbReference>
<sequence length="218" mass="23605">MRLTKYAHACVRIDSTDGDRSVLIDPGCWTEPEAFHGVRAVLYTHGHADHVDEGLLAAARAADPQLEVYTHPELAAELAAHPDLTGPAPVAVRTGEAFTAGGFAVRAVGGRHAETIDGYPDCANLGYLVEGVYHPGDSLHVPTGPDEEVRALLLPAGGPWQSLRQAIEMVRAVRPERTFPIHDAHLSEIGNENVDGWIDRATDTRYTRIPLRESALLD</sequence>
<dbReference type="EMBL" id="BSSA01000005">
    <property type="protein sequence ID" value="GLW69804.1"/>
    <property type="molecule type" value="Genomic_DNA"/>
</dbReference>
<proteinExistence type="predicted"/>
<dbReference type="InterPro" id="IPR050114">
    <property type="entry name" value="UPF0173_UPF0282_UlaG_hydrolase"/>
</dbReference>
<evidence type="ECO:0000313" key="3">
    <source>
        <dbReference type="Proteomes" id="UP001165041"/>
    </source>
</evidence>
<dbReference type="PANTHER" id="PTHR43546:SF3">
    <property type="entry name" value="UPF0173 METAL-DEPENDENT HYDROLASE MJ1163"/>
    <property type="match status" value="1"/>
</dbReference>
<dbReference type="SMART" id="SM00849">
    <property type="entry name" value="Lactamase_B"/>
    <property type="match status" value="1"/>
</dbReference>
<dbReference type="AlphaFoldDB" id="A0A9W6Q759"/>